<dbReference type="PANTHER" id="PTHR43976">
    <property type="entry name" value="SHORT CHAIN DEHYDROGENASE"/>
    <property type="match status" value="1"/>
</dbReference>
<comment type="similarity">
    <text evidence="1 3">Belongs to the short-chain dehydrogenases/reductases (SDR) family.</text>
</comment>
<dbReference type="EMBL" id="JAFHAP010000016">
    <property type="protein sequence ID" value="MBN2910742.1"/>
    <property type="molecule type" value="Genomic_DNA"/>
</dbReference>
<dbReference type="PRINTS" id="PR00081">
    <property type="entry name" value="GDHRDH"/>
</dbReference>
<dbReference type="RefSeq" id="WP_205496947.1">
    <property type="nucleotide sequence ID" value="NZ_JAFHAP010000016.1"/>
</dbReference>
<dbReference type="InterPro" id="IPR020904">
    <property type="entry name" value="Sc_DH/Rdtase_CS"/>
</dbReference>
<dbReference type="InterPro" id="IPR051911">
    <property type="entry name" value="SDR_oxidoreductase"/>
</dbReference>
<dbReference type="InterPro" id="IPR002347">
    <property type="entry name" value="SDR_fam"/>
</dbReference>
<comment type="caution">
    <text evidence="4">The sequence shown here is derived from an EMBL/GenBank/DDBJ whole genome shotgun (WGS) entry which is preliminary data.</text>
</comment>
<dbReference type="InterPro" id="IPR036291">
    <property type="entry name" value="NAD(P)-bd_dom_sf"/>
</dbReference>
<dbReference type="Gene3D" id="3.40.50.720">
    <property type="entry name" value="NAD(P)-binding Rossmann-like Domain"/>
    <property type="match status" value="1"/>
</dbReference>
<gene>
    <name evidence="4" type="ORF">JQC72_14675</name>
</gene>
<accession>A0ABS2WME4</accession>
<proteinExistence type="inferred from homology"/>
<keyword evidence="2" id="KW-0560">Oxidoreductase</keyword>
<protein>
    <submittedName>
        <fullName evidence="4">SDR family NAD(P)-dependent oxidoreductase</fullName>
    </submittedName>
</protein>
<dbReference type="PRINTS" id="PR00080">
    <property type="entry name" value="SDRFAMILY"/>
</dbReference>
<reference evidence="4" key="1">
    <citation type="journal article" date="2024" name="Int. J. Syst. Evol. Microbiol.">
        <title>Polycladomyces zharkentensis sp. nov., a novel thermophilic cellulose- and starch-degrading member of the Bacillota from a geothermal aquifer in Kazakhstan.</title>
        <authorList>
            <person name="Mashzhan A."/>
            <person name="Kistaubayeva A."/>
            <person name="Javier-Lopez R."/>
            <person name="Bissenova U."/>
            <person name="Bissenbay A."/>
            <person name="Birkeland N.K."/>
        </authorList>
    </citation>
    <scope>NUCLEOTIDE SEQUENCE</scope>
    <source>
        <strain evidence="4">ZKZ2T</strain>
    </source>
</reference>
<sequence>MADKKVWFITGAGRGMGVDIAKAALDAGYRVVATGRNTDKVTKAVGEAEDVLVVKLDITNPADAEAAVKAAVDRFGRIDVLVNNAANCYLGYFEELTPKQIEHQLATNLIGPMNVTRAVLPVMRKARSGHIITISSIAGLVGQEFCSAYAASKFGLEGWMESLRFEIAPFRIKTTIIEPGFFRTELLTKESSTYAELSLEDYAERSAQNRAWWEAHNGKQVGDPAKLARALMTIASQEEPPLRWVAGADAIAIAEQKVAELQQQINAYRDLSTSLAY</sequence>
<keyword evidence="5" id="KW-1185">Reference proteome</keyword>
<dbReference type="SUPFAM" id="SSF51735">
    <property type="entry name" value="NAD(P)-binding Rossmann-fold domains"/>
    <property type="match status" value="1"/>
</dbReference>
<dbReference type="PANTHER" id="PTHR43976:SF16">
    <property type="entry name" value="SHORT-CHAIN DEHYDROGENASE_REDUCTASE FAMILY PROTEIN"/>
    <property type="match status" value="1"/>
</dbReference>
<evidence type="ECO:0000256" key="1">
    <source>
        <dbReference type="ARBA" id="ARBA00006484"/>
    </source>
</evidence>
<organism evidence="4 5">
    <name type="scientific">Polycladomyces zharkentensis</name>
    <dbReference type="NCBI Taxonomy" id="2807616"/>
    <lineage>
        <taxon>Bacteria</taxon>
        <taxon>Bacillati</taxon>
        <taxon>Bacillota</taxon>
        <taxon>Bacilli</taxon>
        <taxon>Bacillales</taxon>
        <taxon>Thermoactinomycetaceae</taxon>
        <taxon>Polycladomyces</taxon>
    </lineage>
</organism>
<dbReference type="Pfam" id="PF00106">
    <property type="entry name" value="adh_short"/>
    <property type="match status" value="1"/>
</dbReference>
<dbReference type="PROSITE" id="PS00061">
    <property type="entry name" value="ADH_SHORT"/>
    <property type="match status" value="1"/>
</dbReference>
<name>A0ABS2WME4_9BACL</name>
<evidence type="ECO:0000313" key="4">
    <source>
        <dbReference type="EMBL" id="MBN2910742.1"/>
    </source>
</evidence>
<dbReference type="CDD" id="cd05374">
    <property type="entry name" value="17beta-HSD-like_SDR_c"/>
    <property type="match status" value="1"/>
</dbReference>
<evidence type="ECO:0000256" key="2">
    <source>
        <dbReference type="ARBA" id="ARBA00023002"/>
    </source>
</evidence>
<evidence type="ECO:0000313" key="5">
    <source>
        <dbReference type="Proteomes" id="UP001177120"/>
    </source>
</evidence>
<evidence type="ECO:0000256" key="3">
    <source>
        <dbReference type="RuleBase" id="RU000363"/>
    </source>
</evidence>
<dbReference type="Proteomes" id="UP001177120">
    <property type="component" value="Unassembled WGS sequence"/>
</dbReference>